<evidence type="ECO:0000313" key="19">
    <source>
        <dbReference type="EMBL" id="PEM65413.1"/>
    </source>
</evidence>
<dbReference type="PANTHER" id="PTHR24029:SF0">
    <property type="entry name" value="UVRABC SYSTEM PROTEIN B"/>
    <property type="match status" value="1"/>
</dbReference>
<protein>
    <recommendedName>
        <fullName evidence="11 12">UvrABC system protein B</fullName>
        <shortName evidence="12">Protein UvrB</shortName>
    </recommendedName>
    <alternativeName>
        <fullName evidence="12">Excinuclease ABC subunit B</fullName>
    </alternativeName>
</protein>
<evidence type="ECO:0000313" key="22">
    <source>
        <dbReference type="Proteomes" id="UP000221918"/>
    </source>
</evidence>
<dbReference type="InterPro" id="IPR001650">
    <property type="entry name" value="Helicase_C-like"/>
</dbReference>
<dbReference type="RefSeq" id="WP_003201862.1">
    <property type="nucleotide sequence ID" value="NZ_CM000743.1"/>
</dbReference>
<dbReference type="Gene3D" id="6.10.140.240">
    <property type="match status" value="1"/>
</dbReference>
<dbReference type="Proteomes" id="UP001248134">
    <property type="component" value="Unassembled WGS sequence"/>
</dbReference>
<evidence type="ECO:0000259" key="16">
    <source>
        <dbReference type="PROSITE" id="PS51192"/>
    </source>
</evidence>
<keyword evidence="4 12" id="KW-0547">Nucleotide-binding</keyword>
<dbReference type="Proteomes" id="UP000219775">
    <property type="component" value="Unassembled WGS sequence"/>
</dbReference>
<proteinExistence type="inferred from homology"/>
<evidence type="ECO:0000256" key="5">
    <source>
        <dbReference type="ARBA" id="ARBA00022763"/>
    </source>
</evidence>
<dbReference type="InterPro" id="IPR024759">
    <property type="entry name" value="UvrB_YAD/RRR_dom"/>
</dbReference>
<organism evidence="19 21">
    <name type="scientific">Bacillus pseudomycoides</name>
    <dbReference type="NCBI Taxonomy" id="64104"/>
    <lineage>
        <taxon>Bacteria</taxon>
        <taxon>Bacillati</taxon>
        <taxon>Bacillota</taxon>
        <taxon>Bacilli</taxon>
        <taxon>Bacillales</taxon>
        <taxon>Bacillaceae</taxon>
        <taxon>Bacillus</taxon>
        <taxon>Bacillus cereus group</taxon>
    </lineage>
</organism>
<dbReference type="GO" id="GO:0009432">
    <property type="term" value="P:SOS response"/>
    <property type="evidence" value="ECO:0007669"/>
    <property type="project" value="UniProtKB-UniRule"/>
</dbReference>
<comment type="subunit">
    <text evidence="10 12 13">Forms a heterotetramer with UvrA during the search for lesions. Interacts with UvrC in an incision complex.</text>
</comment>
<dbReference type="SUPFAM" id="SSF46600">
    <property type="entry name" value="C-terminal UvrC-binding domain of UvrB"/>
    <property type="match status" value="1"/>
</dbReference>
<dbReference type="Gene3D" id="4.10.860.10">
    <property type="entry name" value="UVR domain"/>
    <property type="match status" value="1"/>
</dbReference>
<dbReference type="SMART" id="SM00490">
    <property type="entry name" value="HELICc"/>
    <property type="match status" value="1"/>
</dbReference>
<keyword evidence="7 12" id="KW-0067">ATP-binding</keyword>
<name>A0A2B6K9S0_9BACI</name>
<keyword evidence="14" id="KW-0175">Coiled coil</keyword>
<dbReference type="Pfam" id="PF04851">
    <property type="entry name" value="ResIII"/>
    <property type="match status" value="1"/>
</dbReference>
<feature type="coiled-coil region" evidence="14">
    <location>
        <begin position="253"/>
        <end position="284"/>
    </location>
</feature>
<feature type="coiled-coil region" evidence="14">
    <location>
        <begin position="618"/>
        <end position="645"/>
    </location>
</feature>
<dbReference type="Pfam" id="PF02151">
    <property type="entry name" value="UVR"/>
    <property type="match status" value="1"/>
</dbReference>
<evidence type="ECO:0000259" key="17">
    <source>
        <dbReference type="PROSITE" id="PS51194"/>
    </source>
</evidence>
<evidence type="ECO:0000256" key="11">
    <source>
        <dbReference type="ARBA" id="ARBA00029504"/>
    </source>
</evidence>
<comment type="similarity">
    <text evidence="2 12 13">Belongs to the UvrB family.</text>
</comment>
<reference evidence="18" key="2">
    <citation type="submission" date="2019-07" db="EMBL/GenBank/DDBJ databases">
        <title>Phylogenomic Reclassification of ATCC Bacillus Strains and Various Taxa within the Genus Bacillus.</title>
        <authorList>
            <person name="Riojas M.A."/>
            <person name="Frank A.M."/>
            <person name="Fenn S.L."/>
            <person name="King S.P."/>
            <person name="Brower S.M."/>
            <person name="Hazbon M.H."/>
        </authorList>
    </citation>
    <scope>NUCLEOTIDE SEQUENCE</scope>
    <source>
        <strain evidence="18">NR-12239</strain>
    </source>
</reference>
<dbReference type="EMBL" id="NUTL01000007">
    <property type="protein sequence ID" value="PHF04381.1"/>
    <property type="molecule type" value="Genomic_DNA"/>
</dbReference>
<evidence type="ECO:0000256" key="13">
    <source>
        <dbReference type="RuleBase" id="RU003587"/>
    </source>
</evidence>
<feature type="domain" description="UVR" evidence="15">
    <location>
        <begin position="622"/>
        <end position="657"/>
    </location>
</feature>
<dbReference type="EMBL" id="NUDP01000116">
    <property type="protein sequence ID" value="PEM65413.1"/>
    <property type="molecule type" value="Genomic_DNA"/>
</dbReference>
<keyword evidence="8 12" id="KW-0267">Excision nuclease</keyword>
<dbReference type="Pfam" id="PF00271">
    <property type="entry name" value="Helicase_C"/>
    <property type="match status" value="1"/>
</dbReference>
<feature type="domain" description="Helicase ATP-binding" evidence="16">
    <location>
        <begin position="26"/>
        <end position="160"/>
    </location>
</feature>
<evidence type="ECO:0000256" key="7">
    <source>
        <dbReference type="ARBA" id="ARBA00022840"/>
    </source>
</evidence>
<dbReference type="InterPro" id="IPR041471">
    <property type="entry name" value="UvrB_inter"/>
</dbReference>
<evidence type="ECO:0000256" key="14">
    <source>
        <dbReference type="SAM" id="Coils"/>
    </source>
</evidence>
<dbReference type="GO" id="GO:0006289">
    <property type="term" value="P:nucleotide-excision repair"/>
    <property type="evidence" value="ECO:0007669"/>
    <property type="project" value="UniProtKB-UniRule"/>
</dbReference>
<dbReference type="EMBL" id="VLYX01000001">
    <property type="protein sequence ID" value="MDR4324577.1"/>
    <property type="molecule type" value="Genomic_DNA"/>
</dbReference>
<dbReference type="InterPro" id="IPR036876">
    <property type="entry name" value="UVR_dom_sf"/>
</dbReference>
<comment type="function">
    <text evidence="12">The UvrABC repair system catalyzes the recognition and processing of DNA lesions. A damage recognition complex composed of 2 UvrA and 2 UvrB subunits scans DNA for abnormalities. Upon binding of the UvrA(2)B(2) complex to a putative damaged site, the DNA wraps around one UvrB monomer. DNA wrap is dependent on ATP binding by UvrB and probably causes local melting of the DNA helix, facilitating insertion of UvrB beta-hairpin between the DNA strands. Then UvrB probes one DNA strand for the presence of a lesion. If a lesion is found the UvrA subunits dissociate and the UvrB-DNA preincision complex is formed. This complex is subsequently bound by UvrC and the second UvrB is released. If no lesion is found, the DNA wraps around the other UvrB subunit that will check the other stand for damage.</text>
</comment>
<dbReference type="AlphaFoldDB" id="A0A2B6K9S0"/>
<dbReference type="CDD" id="cd18790">
    <property type="entry name" value="SF2_C_UvrB"/>
    <property type="match status" value="1"/>
</dbReference>
<evidence type="ECO:0000256" key="10">
    <source>
        <dbReference type="ARBA" id="ARBA00026033"/>
    </source>
</evidence>
<evidence type="ECO:0000256" key="8">
    <source>
        <dbReference type="ARBA" id="ARBA00022881"/>
    </source>
</evidence>
<dbReference type="SMART" id="SM00487">
    <property type="entry name" value="DEXDc"/>
    <property type="match status" value="1"/>
</dbReference>
<dbReference type="GO" id="GO:0016887">
    <property type="term" value="F:ATP hydrolysis activity"/>
    <property type="evidence" value="ECO:0007669"/>
    <property type="project" value="InterPro"/>
</dbReference>
<feature type="short sequence motif" description="Beta-hairpin" evidence="12">
    <location>
        <begin position="92"/>
        <end position="115"/>
    </location>
</feature>
<evidence type="ECO:0000256" key="6">
    <source>
        <dbReference type="ARBA" id="ARBA00022769"/>
    </source>
</evidence>
<dbReference type="GO" id="GO:0009381">
    <property type="term" value="F:excinuclease ABC activity"/>
    <property type="evidence" value="ECO:0007669"/>
    <property type="project" value="UniProtKB-UniRule"/>
</dbReference>
<dbReference type="GO" id="GO:0005737">
    <property type="term" value="C:cytoplasm"/>
    <property type="evidence" value="ECO:0007669"/>
    <property type="project" value="UniProtKB-SubCell"/>
</dbReference>
<dbReference type="GO" id="GO:0005524">
    <property type="term" value="F:ATP binding"/>
    <property type="evidence" value="ECO:0007669"/>
    <property type="project" value="UniProtKB-UniRule"/>
</dbReference>
<dbReference type="NCBIfam" id="TIGR00631">
    <property type="entry name" value="uvrb"/>
    <property type="match status" value="1"/>
</dbReference>
<keyword evidence="6 12" id="KW-0228">DNA excision</keyword>
<accession>C3ASZ5</accession>
<dbReference type="PROSITE" id="PS50151">
    <property type="entry name" value="UVR"/>
    <property type="match status" value="1"/>
</dbReference>
<dbReference type="InterPro" id="IPR027417">
    <property type="entry name" value="P-loop_NTPase"/>
</dbReference>
<keyword evidence="12 13" id="KW-0742">SOS response</keyword>
<comment type="caution">
    <text evidence="19">The sequence shown here is derived from an EMBL/GenBank/DDBJ whole genome shotgun (WGS) entry which is preliminary data.</text>
</comment>
<dbReference type="PANTHER" id="PTHR24029">
    <property type="entry name" value="UVRABC SYSTEM PROTEIN B"/>
    <property type="match status" value="1"/>
</dbReference>
<evidence type="ECO:0000313" key="18">
    <source>
        <dbReference type="EMBL" id="MDR4324577.1"/>
    </source>
</evidence>
<dbReference type="Pfam" id="PF17757">
    <property type="entry name" value="UvrB_inter"/>
    <property type="match status" value="1"/>
</dbReference>
<evidence type="ECO:0000256" key="12">
    <source>
        <dbReference type="HAMAP-Rule" id="MF_00204"/>
    </source>
</evidence>
<comment type="subcellular location">
    <subcellularLocation>
        <location evidence="1 12 13">Cytoplasm</location>
    </subcellularLocation>
</comment>
<accession>A0A2B6K9S0</accession>
<feature type="binding site" evidence="12">
    <location>
        <begin position="39"/>
        <end position="46"/>
    </location>
    <ligand>
        <name>ATP</name>
        <dbReference type="ChEBI" id="CHEBI:30616"/>
    </ligand>
</feature>
<dbReference type="PROSITE" id="PS51194">
    <property type="entry name" value="HELICASE_CTER"/>
    <property type="match status" value="1"/>
</dbReference>
<dbReference type="GO" id="GO:0003677">
    <property type="term" value="F:DNA binding"/>
    <property type="evidence" value="ECO:0007669"/>
    <property type="project" value="UniProtKB-UniRule"/>
</dbReference>
<dbReference type="SUPFAM" id="SSF52540">
    <property type="entry name" value="P-loop containing nucleoside triphosphate hydrolases"/>
    <property type="match status" value="2"/>
</dbReference>
<dbReference type="GO" id="GO:0009380">
    <property type="term" value="C:excinuclease repair complex"/>
    <property type="evidence" value="ECO:0007669"/>
    <property type="project" value="InterPro"/>
</dbReference>
<dbReference type="Pfam" id="PF12344">
    <property type="entry name" value="UvrB"/>
    <property type="match status" value="1"/>
</dbReference>
<dbReference type="InterPro" id="IPR006935">
    <property type="entry name" value="Helicase/UvrB_N"/>
</dbReference>
<keyword evidence="3 12" id="KW-0963">Cytoplasm</keyword>
<dbReference type="NCBIfam" id="NF003673">
    <property type="entry name" value="PRK05298.1"/>
    <property type="match status" value="1"/>
</dbReference>
<dbReference type="InterPro" id="IPR014001">
    <property type="entry name" value="Helicase_ATP-bd"/>
</dbReference>
<dbReference type="PROSITE" id="PS51192">
    <property type="entry name" value="HELICASE_ATP_BIND_1"/>
    <property type="match status" value="1"/>
</dbReference>
<reference evidence="21 22" key="1">
    <citation type="submission" date="2017-09" db="EMBL/GenBank/DDBJ databases">
        <title>Large-scale bioinformatics analysis of Bacillus genomes uncovers conserved roles of natural products in bacterial physiology.</title>
        <authorList>
            <consortium name="Agbiome Team Llc"/>
            <person name="Bleich R.M."/>
            <person name="Grubbs K.J."/>
            <person name="Santa Maria K.C."/>
            <person name="Allen S.E."/>
            <person name="Farag S."/>
            <person name="Shank E.A."/>
            <person name="Bowers A."/>
        </authorList>
    </citation>
    <scope>NUCLEOTIDE SEQUENCE [LARGE SCALE GENOMIC DNA]</scope>
    <source>
        <strain evidence="19 21">AFS009893</strain>
        <strain evidence="20 22">AFS037265</strain>
    </source>
</reference>
<evidence type="ECO:0000256" key="2">
    <source>
        <dbReference type="ARBA" id="ARBA00008533"/>
    </source>
</evidence>
<dbReference type="InterPro" id="IPR004807">
    <property type="entry name" value="UvrB"/>
</dbReference>
<evidence type="ECO:0000313" key="21">
    <source>
        <dbReference type="Proteomes" id="UP000219775"/>
    </source>
</evidence>
<evidence type="ECO:0000259" key="15">
    <source>
        <dbReference type="PROSITE" id="PS50151"/>
    </source>
</evidence>
<dbReference type="HAMAP" id="MF_00204">
    <property type="entry name" value="UvrB"/>
    <property type="match status" value="1"/>
</dbReference>
<dbReference type="Gene3D" id="3.40.50.300">
    <property type="entry name" value="P-loop containing nucleotide triphosphate hydrolases"/>
    <property type="match status" value="3"/>
</dbReference>
<evidence type="ECO:0000256" key="9">
    <source>
        <dbReference type="ARBA" id="ARBA00023204"/>
    </source>
</evidence>
<dbReference type="Proteomes" id="UP000221918">
    <property type="component" value="Unassembled WGS sequence"/>
</dbReference>
<evidence type="ECO:0000256" key="1">
    <source>
        <dbReference type="ARBA" id="ARBA00004496"/>
    </source>
</evidence>
<feature type="domain" description="Helicase C-terminal" evidence="17">
    <location>
        <begin position="430"/>
        <end position="596"/>
    </location>
</feature>
<gene>
    <name evidence="12 18" type="primary">uvrB</name>
    <name evidence="19" type="ORF">CN613_25350</name>
    <name evidence="20" type="ORF">COF81_01495</name>
    <name evidence="18" type="ORF">FOS08_01080</name>
</gene>
<keyword evidence="5 12" id="KW-0227">DNA damage</keyword>
<sequence>MEHQFEIVSEYSPQGDQPRAIKQLVAGINNGKKHQVLLGATGTGKTFTISNVIKEVKKPTLVMAHNKTLAGQLYSELKDFFPNNAVEYFVSYYDYYQPEAYVPQTDTFIEKDAQINDEIDKLRHSATSALFERDDVIIVASVSCIYGLGSPEEYRELVVSLRVGMEKDRNQLLRELVDVQYGRNDIDFKRGTFRVRGDVVEIFPASLDEHCIRIEFFGDEIDRIREVNALTGEVLAEREHVAIFPASHFVTREEKMKVAIENIEKELEERLKELNDNGKLLEAQRIEQRTRYDLEMMREMGFCSGIENYSRHLTLRPAGSTPYTLIDYFPKDFLIVMDESHVTVPQVRAMYNGDQARKQVLVDHGFRLPSAMDNRPLMFEEFEEKTNQVVYVSATPGPYELELTPEVVEQIIRPTGLLDPQIDVRPIEGQIDDLLGEIHDRIAKNERVLITTLTKKMSEDLTDYLKDVGIKVNYLHSEIKTLERIEIIRDLRLGKFDVLIGINLLREGLDIPEVSLVAILDADKEGFLRSERSLIQTIGRAARNEHGHVIMYADRITRSMGIAIEETKRRRQKQEAYNEEHGITPKTIQKEVRDVIRATTAAEETEVYEAGPAKKMTKKEREKTIAKMEAEMKEAAKALDFERAAELRDLLLELKAEG</sequence>
<evidence type="ECO:0000313" key="20">
    <source>
        <dbReference type="EMBL" id="PHF04381.1"/>
    </source>
</evidence>
<dbReference type="InterPro" id="IPR001943">
    <property type="entry name" value="UVR_dom"/>
</dbReference>
<keyword evidence="9 12" id="KW-0234">DNA repair</keyword>
<comment type="domain">
    <text evidence="12">The beta-hairpin motif is involved in DNA binding.</text>
</comment>
<dbReference type="CDD" id="cd17916">
    <property type="entry name" value="DEXHc_UvrB"/>
    <property type="match status" value="1"/>
</dbReference>
<evidence type="ECO:0000256" key="4">
    <source>
        <dbReference type="ARBA" id="ARBA00022741"/>
    </source>
</evidence>
<evidence type="ECO:0000256" key="3">
    <source>
        <dbReference type="ARBA" id="ARBA00022490"/>
    </source>
</evidence>